<dbReference type="EMBL" id="SRLO01001388">
    <property type="protein sequence ID" value="TNN38265.1"/>
    <property type="molecule type" value="Genomic_DNA"/>
</dbReference>
<feature type="region of interest" description="Disordered" evidence="1">
    <location>
        <begin position="1"/>
        <end position="73"/>
    </location>
</feature>
<organism evidence="2 3">
    <name type="scientific">Liparis tanakae</name>
    <name type="common">Tanaka's snailfish</name>
    <dbReference type="NCBI Taxonomy" id="230148"/>
    <lineage>
        <taxon>Eukaryota</taxon>
        <taxon>Metazoa</taxon>
        <taxon>Chordata</taxon>
        <taxon>Craniata</taxon>
        <taxon>Vertebrata</taxon>
        <taxon>Euteleostomi</taxon>
        <taxon>Actinopterygii</taxon>
        <taxon>Neopterygii</taxon>
        <taxon>Teleostei</taxon>
        <taxon>Neoteleostei</taxon>
        <taxon>Acanthomorphata</taxon>
        <taxon>Eupercaria</taxon>
        <taxon>Perciformes</taxon>
        <taxon>Cottioidei</taxon>
        <taxon>Cottales</taxon>
        <taxon>Liparidae</taxon>
        <taxon>Liparis</taxon>
    </lineage>
</organism>
<evidence type="ECO:0000256" key="1">
    <source>
        <dbReference type="SAM" id="MobiDB-lite"/>
    </source>
</evidence>
<dbReference type="OrthoDB" id="5989428at2759"/>
<accession>A0A4Z2FBG0</accession>
<feature type="region of interest" description="Disordered" evidence="1">
    <location>
        <begin position="579"/>
        <end position="606"/>
    </location>
</feature>
<comment type="caution">
    <text evidence="2">The sequence shown here is derived from an EMBL/GenBank/DDBJ whole genome shotgun (WGS) entry which is preliminary data.</text>
</comment>
<feature type="region of interest" description="Disordered" evidence="1">
    <location>
        <begin position="282"/>
        <end position="311"/>
    </location>
</feature>
<evidence type="ECO:0000313" key="2">
    <source>
        <dbReference type="EMBL" id="TNN38265.1"/>
    </source>
</evidence>
<protein>
    <submittedName>
        <fullName evidence="2">Uncharacterized protein</fullName>
    </submittedName>
</protein>
<name>A0A4Z2FBG0_9TELE</name>
<keyword evidence="3" id="KW-1185">Reference proteome</keyword>
<proteinExistence type="predicted"/>
<dbReference type="Proteomes" id="UP000314294">
    <property type="component" value="Unassembled WGS sequence"/>
</dbReference>
<gene>
    <name evidence="2" type="ORF">EYF80_051559</name>
</gene>
<evidence type="ECO:0000313" key="3">
    <source>
        <dbReference type="Proteomes" id="UP000314294"/>
    </source>
</evidence>
<feature type="compositionally biased region" description="Basic and acidic residues" evidence="1">
    <location>
        <begin position="11"/>
        <end position="21"/>
    </location>
</feature>
<dbReference type="AlphaFoldDB" id="A0A4Z2FBG0"/>
<sequence>MDSYLSSGGPHEPDVKPDPAEPPHPGPVSFAPAQSARSRTKTADSLTSSQLRRRHGEDDSSSSLRLHGDLSTPSLALLYRGEKELKKRGGGVKGGGGDIRRELHKRIGGSRISGTPDLLRSVSVANKGSSHVPRAGGPRPATENVSPPLAEYKDSAPAGQRDQRRFINKPHDSDAPIPGTPGFIHLASFTWLHSPGFIHTWLHSPGFIHLASFTWLHSHLASFTWLHSHLASFTWLHSHLASFTWLHSHLASSCRLSALQTIYTRGPSVLFLDHRLQNLKPSTAQTSMNPAGTGISSKVKPSNPNVYQKSEEEFTVRSEFRTLPDERQRVSHDSALQTDGAPLRHLLALQLLEEAGRSQRSVGGRSSGVLRPHGGRRLRALGRRLSLPVGGRHRGGGRRALGGRSLTPGSQIAAVGRGGVLLRLLLRVSRRSLEDGRQLLDEGGGSAAELRGGSGPVVQLQAFVDQPGFVLLGGFGLVLHDWARAEVFSRRSGSLLLGCGTTGGSGVFRVQRVAKGLQGQVQAAVYLFRTQEGGEICEVPVSSVIQLRHRVRAELPVGGRLGEHPPVALRGPASCRALEQGGDGERQIPAPVLHPGPQRTHVYTGL</sequence>
<reference evidence="2 3" key="1">
    <citation type="submission" date="2019-03" db="EMBL/GenBank/DDBJ databases">
        <title>First draft genome of Liparis tanakae, snailfish: a comprehensive survey of snailfish specific genes.</title>
        <authorList>
            <person name="Kim W."/>
            <person name="Song I."/>
            <person name="Jeong J.-H."/>
            <person name="Kim D."/>
            <person name="Kim S."/>
            <person name="Ryu S."/>
            <person name="Song J.Y."/>
            <person name="Lee S.K."/>
        </authorList>
    </citation>
    <scope>NUCLEOTIDE SEQUENCE [LARGE SCALE GENOMIC DNA]</scope>
    <source>
        <tissue evidence="2">Muscle</tissue>
    </source>
</reference>
<feature type="region of interest" description="Disordered" evidence="1">
    <location>
        <begin position="86"/>
        <end position="160"/>
    </location>
</feature>
<feature type="compositionally biased region" description="Polar residues" evidence="1">
    <location>
        <begin position="282"/>
        <end position="308"/>
    </location>
</feature>